<keyword evidence="10" id="KW-0597">Phosphoprotein</keyword>
<dbReference type="PROSITE" id="PS50222">
    <property type="entry name" value="EF_HAND_2"/>
    <property type="match status" value="2"/>
</dbReference>
<keyword evidence="8" id="KW-1003">Cell membrane</keyword>
<dbReference type="InterPro" id="IPR036213">
    <property type="entry name" value="Calpain_III_sf"/>
</dbReference>
<dbReference type="Pfam" id="PF00648">
    <property type="entry name" value="Peptidase_C2"/>
    <property type="match status" value="1"/>
</dbReference>
<evidence type="ECO:0000256" key="14">
    <source>
        <dbReference type="ARBA" id="ARBA00022801"/>
    </source>
</evidence>
<organism evidence="27 28">
    <name type="scientific">Sinocyclocheilus rhinocerous</name>
    <dbReference type="NCBI Taxonomy" id="307959"/>
    <lineage>
        <taxon>Eukaryota</taxon>
        <taxon>Metazoa</taxon>
        <taxon>Chordata</taxon>
        <taxon>Craniata</taxon>
        <taxon>Vertebrata</taxon>
        <taxon>Euteleostomi</taxon>
        <taxon>Actinopterygii</taxon>
        <taxon>Neopterygii</taxon>
        <taxon>Teleostei</taxon>
        <taxon>Ostariophysi</taxon>
        <taxon>Cypriniformes</taxon>
        <taxon>Cyprinidae</taxon>
        <taxon>Cyprininae</taxon>
        <taxon>Sinocyclocheilus</taxon>
    </lineage>
</organism>
<dbReference type="GO" id="GO:0005886">
    <property type="term" value="C:plasma membrane"/>
    <property type="evidence" value="ECO:0007669"/>
    <property type="project" value="UniProtKB-SubCell"/>
</dbReference>
<keyword evidence="17" id="KW-0106">Calcium</keyword>
<dbReference type="PROSITE" id="PS00018">
    <property type="entry name" value="EF_HAND_1"/>
    <property type="match status" value="1"/>
</dbReference>
<dbReference type="InterPro" id="IPR022682">
    <property type="entry name" value="Calpain_domain_III"/>
</dbReference>
<comment type="subcellular location">
    <subcellularLocation>
        <location evidence="3">Cell membrane</location>
    </subcellularLocation>
    <subcellularLocation>
        <location evidence="4">Cytoplasm</location>
    </subcellularLocation>
</comment>
<dbReference type="Gene3D" id="2.60.120.380">
    <property type="match status" value="1"/>
</dbReference>
<evidence type="ECO:0000256" key="21">
    <source>
        <dbReference type="ARBA" id="ARBA00032278"/>
    </source>
</evidence>
<dbReference type="EC" id="3.4.22.52" evidence="6"/>
<evidence type="ECO:0000256" key="24">
    <source>
        <dbReference type="PROSITE-ProRule" id="PRU00239"/>
    </source>
</evidence>
<dbReference type="FunFam" id="2.60.120.380:FF:000001">
    <property type="entry name" value="Calpain-1 catalytic subunit"/>
    <property type="match status" value="1"/>
</dbReference>
<evidence type="ECO:0000313" key="27">
    <source>
        <dbReference type="Ensembl" id="ENSSRHP00000081782.1"/>
    </source>
</evidence>
<evidence type="ECO:0000256" key="22">
    <source>
        <dbReference type="ARBA" id="ARBA00032619"/>
    </source>
</evidence>
<feature type="domain" description="EF-hand" evidence="26">
    <location>
        <begin position="551"/>
        <end position="586"/>
    </location>
</feature>
<dbReference type="CDD" id="cd00214">
    <property type="entry name" value="Calpain_III"/>
    <property type="match status" value="1"/>
</dbReference>
<feature type="active site" evidence="23 24">
    <location>
        <position position="260"/>
    </location>
</feature>
<evidence type="ECO:0000256" key="18">
    <source>
        <dbReference type="ARBA" id="ARBA00023136"/>
    </source>
</evidence>
<keyword evidence="18" id="KW-0472">Membrane</keyword>
<dbReference type="InterPro" id="IPR001300">
    <property type="entry name" value="Peptidase_C2_calpain_cat"/>
</dbReference>
<keyword evidence="13" id="KW-0677">Repeat</keyword>
<dbReference type="Pfam" id="PF01067">
    <property type="entry name" value="Calpain_III"/>
    <property type="match status" value="1"/>
</dbReference>
<keyword evidence="28" id="KW-1185">Reference proteome</keyword>
<dbReference type="Gene3D" id="3.90.70.10">
    <property type="entry name" value="Cysteine proteinases"/>
    <property type="match status" value="1"/>
</dbReference>
<comment type="catalytic activity">
    <reaction evidence="1">
        <text>Broad endopeptidase specificity.</text>
        <dbReference type="EC" id="3.4.22.52"/>
    </reaction>
</comment>
<evidence type="ECO:0000256" key="2">
    <source>
        <dbReference type="ARBA" id="ARBA00001913"/>
    </source>
</evidence>
<dbReference type="AlphaFoldDB" id="A0A673M0U2"/>
<gene>
    <name evidence="27" type="primary">capn1</name>
</gene>
<dbReference type="CDD" id="cd00044">
    <property type="entry name" value="CysPc"/>
    <property type="match status" value="1"/>
</dbReference>
<dbReference type="GO" id="GO:0004198">
    <property type="term" value="F:calcium-dependent cysteine-type endopeptidase activity"/>
    <property type="evidence" value="ECO:0007669"/>
    <property type="project" value="UniProtKB-EC"/>
</dbReference>
<evidence type="ECO:0000256" key="9">
    <source>
        <dbReference type="ARBA" id="ARBA00022490"/>
    </source>
</evidence>
<evidence type="ECO:0000256" key="11">
    <source>
        <dbReference type="ARBA" id="ARBA00022670"/>
    </source>
</evidence>
<evidence type="ECO:0000256" key="16">
    <source>
        <dbReference type="ARBA" id="ARBA00022813"/>
    </source>
</evidence>
<reference evidence="27" key="1">
    <citation type="submission" date="2025-08" db="UniProtKB">
        <authorList>
            <consortium name="Ensembl"/>
        </authorList>
    </citation>
    <scope>IDENTIFICATION</scope>
</reference>
<dbReference type="Ensembl" id="ENSSRHT00000084000.1">
    <property type="protein sequence ID" value="ENSSRHP00000081782.1"/>
    <property type="gene ID" value="ENSSRHG00000038369.1"/>
</dbReference>
<comment type="cofactor">
    <cofactor evidence="2">
        <name>Ca(2+)</name>
        <dbReference type="ChEBI" id="CHEBI:29108"/>
    </cofactor>
</comment>
<evidence type="ECO:0000259" key="26">
    <source>
        <dbReference type="PROSITE" id="PS50222"/>
    </source>
</evidence>
<evidence type="ECO:0000256" key="1">
    <source>
        <dbReference type="ARBA" id="ARBA00001208"/>
    </source>
</evidence>
<evidence type="ECO:0000256" key="19">
    <source>
        <dbReference type="ARBA" id="ARBA00031279"/>
    </source>
</evidence>
<dbReference type="SMART" id="SM00230">
    <property type="entry name" value="CysPc"/>
    <property type="match status" value="1"/>
</dbReference>
<proteinExistence type="inferred from homology"/>
<sequence>YILDALGLRSQWDRDAGLGQNHNAVKLLGQDYESLRSQCQQTRTLFEDPLFPTSASSLGFNELGPRSSKTHGVRWMRPTEICMRPQFIMDGATRTDICQGSLGDCWLLAAIASLTLNDDLLHRVVPHGQSFDGGYAGIFHFQFWQFGEWVDVVIDDRLPVKDGKLLFVHSAEGGEFWSALLEKAYAKLNGCYEALSGGSTSEGFEDFTGGVTEMYELKKAPADLFSIIGRAIERGSLLGCSIDVSFDQEAVTFKKLVKGHAYSVTAVEEVVYRGNMTKLVRIRNPWGEVEWTGAWSDDSREWDNVDRSVRGRLQNRSEDGEFWMSFSDFLREFSRLEICNLTADALQAGQVKKWSTSLYQGEWRRGSTAGGCRNFPATFWINPQFKVTLKHPDSPGQSDCSFLVALMQKDRRKKRREGQDMETIGFAIYEFVGKSGVHLKRDFFLTNASSARSELFINLREVSSRFQLPAGEYIIVPSTFEPQKEADFVLRVFSEKPANSEYIDTAVLTSQVLFALHVHINHSLFVSRTVQTIFLFLFGKLGLTEFHVLWEKVKRYLQIFRDHDVDKSGTMSSYEMRRALEAAGFKLNNHLFQLIILRYTEEDLSVDFDNFVTCLVRLETMFKTFKTLDTDADGFISLTFFQVSLTPTFQHTANTHPKHVER</sequence>
<keyword evidence="9" id="KW-0963">Cytoplasm</keyword>
<dbReference type="InterPro" id="IPR002048">
    <property type="entry name" value="EF_hand_dom"/>
</dbReference>
<evidence type="ECO:0000256" key="20">
    <source>
        <dbReference type="ARBA" id="ARBA00031878"/>
    </source>
</evidence>
<evidence type="ECO:0000256" key="3">
    <source>
        <dbReference type="ARBA" id="ARBA00004236"/>
    </source>
</evidence>
<keyword evidence="11 24" id="KW-0645">Protease</keyword>
<dbReference type="InterPro" id="IPR018247">
    <property type="entry name" value="EF_Hand_1_Ca_BS"/>
</dbReference>
<dbReference type="PROSITE" id="PS00139">
    <property type="entry name" value="THIOL_PROTEASE_CYS"/>
    <property type="match status" value="1"/>
</dbReference>
<dbReference type="InterPro" id="IPR038765">
    <property type="entry name" value="Papain-like_cys_pep_sf"/>
</dbReference>
<evidence type="ECO:0000256" key="7">
    <source>
        <dbReference type="ARBA" id="ARBA00020246"/>
    </source>
</evidence>
<dbReference type="Proteomes" id="UP000472270">
    <property type="component" value="Unassembled WGS sequence"/>
</dbReference>
<dbReference type="SUPFAM" id="SSF54001">
    <property type="entry name" value="Cysteine proteinases"/>
    <property type="match status" value="1"/>
</dbReference>
<accession>A0A673M0U2</accession>
<evidence type="ECO:0000256" key="10">
    <source>
        <dbReference type="ARBA" id="ARBA00022553"/>
    </source>
</evidence>
<keyword evidence="15 24" id="KW-0788">Thiol protease</keyword>
<dbReference type="InterPro" id="IPR000169">
    <property type="entry name" value="Pept_cys_AS"/>
</dbReference>
<dbReference type="SMART" id="SM00720">
    <property type="entry name" value="calpain_III"/>
    <property type="match status" value="1"/>
</dbReference>
<name>A0A673M0U2_9TELE</name>
<evidence type="ECO:0000256" key="23">
    <source>
        <dbReference type="PIRSR" id="PIRSR622684-1"/>
    </source>
</evidence>
<feature type="active site" evidence="23 24">
    <location>
        <position position="284"/>
    </location>
</feature>
<comment type="similarity">
    <text evidence="5">Belongs to the peptidase C2 family.</text>
</comment>
<dbReference type="PRINTS" id="PR00704">
    <property type="entry name" value="CALPAIN"/>
</dbReference>
<evidence type="ECO:0000256" key="13">
    <source>
        <dbReference type="ARBA" id="ARBA00022737"/>
    </source>
</evidence>
<evidence type="ECO:0000259" key="25">
    <source>
        <dbReference type="PROSITE" id="PS50203"/>
    </source>
</evidence>
<evidence type="ECO:0000256" key="6">
    <source>
        <dbReference type="ARBA" id="ARBA00012482"/>
    </source>
</evidence>
<dbReference type="InterPro" id="IPR022683">
    <property type="entry name" value="Calpain_III"/>
</dbReference>
<dbReference type="InterPro" id="IPR011992">
    <property type="entry name" value="EF-hand-dom_pair"/>
</dbReference>
<feature type="domain" description="EF-hand" evidence="26">
    <location>
        <begin position="616"/>
        <end position="651"/>
    </location>
</feature>
<evidence type="ECO:0000256" key="12">
    <source>
        <dbReference type="ARBA" id="ARBA00022723"/>
    </source>
</evidence>
<dbReference type="GO" id="GO:0005509">
    <property type="term" value="F:calcium ion binding"/>
    <property type="evidence" value="ECO:0007669"/>
    <property type="project" value="InterPro"/>
</dbReference>
<feature type="active site" evidence="23 24">
    <location>
        <position position="105"/>
    </location>
</feature>
<reference evidence="27" key="2">
    <citation type="submission" date="2025-09" db="UniProtKB">
        <authorList>
            <consortium name="Ensembl"/>
        </authorList>
    </citation>
    <scope>IDENTIFICATION</scope>
</reference>
<evidence type="ECO:0000256" key="4">
    <source>
        <dbReference type="ARBA" id="ARBA00004496"/>
    </source>
</evidence>
<dbReference type="InterPro" id="IPR033883">
    <property type="entry name" value="C2_III"/>
</dbReference>
<dbReference type="SUPFAM" id="SSF49758">
    <property type="entry name" value="Calpain large subunit, middle domain (domain III)"/>
    <property type="match status" value="1"/>
</dbReference>
<keyword evidence="14 24" id="KW-0378">Hydrolase</keyword>
<dbReference type="GO" id="GO:0006508">
    <property type="term" value="P:proteolysis"/>
    <property type="evidence" value="ECO:0007669"/>
    <property type="project" value="UniProtKB-KW"/>
</dbReference>
<keyword evidence="12" id="KW-0479">Metal-binding</keyword>
<dbReference type="PANTHER" id="PTHR10183:SF284">
    <property type="entry name" value="CALPAIN-1 CATALYTIC SUBUNIT"/>
    <property type="match status" value="1"/>
</dbReference>
<keyword evidence="16" id="KW-0068">Autocatalytic cleavage</keyword>
<evidence type="ECO:0000256" key="17">
    <source>
        <dbReference type="ARBA" id="ARBA00022837"/>
    </source>
</evidence>
<feature type="domain" description="Calpain catalytic" evidence="25">
    <location>
        <begin position="45"/>
        <end position="342"/>
    </location>
</feature>
<protein>
    <recommendedName>
        <fullName evidence="7">Calpain-1 catalytic subunit</fullName>
        <ecNumber evidence="6">3.4.22.52</ecNumber>
    </recommendedName>
    <alternativeName>
        <fullName evidence="19">Calcium-activated neutral proteinase 1</fullName>
    </alternativeName>
    <alternativeName>
        <fullName evidence="20">Calpain mu-type</fullName>
    </alternativeName>
    <alternativeName>
        <fullName evidence="22">Calpain-1 large subunit</fullName>
    </alternativeName>
    <alternativeName>
        <fullName evidence="21">Micromolar-calpain</fullName>
    </alternativeName>
</protein>
<evidence type="ECO:0000256" key="8">
    <source>
        <dbReference type="ARBA" id="ARBA00022475"/>
    </source>
</evidence>
<evidence type="ECO:0000256" key="5">
    <source>
        <dbReference type="ARBA" id="ARBA00007623"/>
    </source>
</evidence>
<dbReference type="SUPFAM" id="SSF47473">
    <property type="entry name" value="EF-hand"/>
    <property type="match status" value="1"/>
</dbReference>
<dbReference type="FunFam" id="3.90.70.10:FF:000001">
    <property type="entry name" value="Calpain-1 catalytic subunit"/>
    <property type="match status" value="1"/>
</dbReference>
<dbReference type="PROSITE" id="PS50203">
    <property type="entry name" value="CALPAIN_CAT"/>
    <property type="match status" value="1"/>
</dbReference>
<dbReference type="Gene3D" id="1.10.238.10">
    <property type="entry name" value="EF-hand"/>
    <property type="match status" value="1"/>
</dbReference>
<dbReference type="InterPro" id="IPR022684">
    <property type="entry name" value="Calpain_cysteine_protease"/>
</dbReference>
<dbReference type="GO" id="GO:0005737">
    <property type="term" value="C:cytoplasm"/>
    <property type="evidence" value="ECO:0007669"/>
    <property type="project" value="UniProtKB-SubCell"/>
</dbReference>
<dbReference type="PANTHER" id="PTHR10183">
    <property type="entry name" value="CALPAIN"/>
    <property type="match status" value="1"/>
</dbReference>
<evidence type="ECO:0000256" key="15">
    <source>
        <dbReference type="ARBA" id="ARBA00022807"/>
    </source>
</evidence>
<evidence type="ECO:0000313" key="28">
    <source>
        <dbReference type="Proteomes" id="UP000472270"/>
    </source>
</evidence>